<feature type="region of interest" description="Disordered" evidence="2">
    <location>
        <begin position="437"/>
        <end position="457"/>
    </location>
</feature>
<sequence>MAGRQQPLPFLTMAIDAEPSSLAARQNRPLDLSGLQPRSCGVHDRCGKSRNAEEDAQTTCEPHEPFQHREEARAGGMPLPSTTTRTGSVCLVSFTGFRDEDEWREDGNGGDGAPHQPSLHGAGSHAAPCARSLSAYEKMAAALPGVQVESKLTSSTTVLVARRGLTLKRLLAARQGIPVVLPRWVEMGCPTLSVGGGACGATAAASALPYDFFAVPWLHGYVFSTTGLLPSEKTAIESVCAAHGAVLDPCLTYKCDVLLTSTECVQALQRLLSADEVGDAARRGRHQHQCRAEVQRTDTGRIECFGAEMAAPSHGRSVSHAAWLTDKLRFALELDVPVVDYVKLFAMLRLDRLPPATWIPGKGRSLPKPGSKMHHRSDDDAEGHNRQYADALKGSDFDSIVDVCRVGAPTGGSPEWARILSVFMNVGEARLTGRSGLQRGGSVAEGGRIGTRSSTPPDNIALRDCSLQSSSSSFTDSASTVSDPDVWEDLLSCALAPPLGDQRLRRAGACPGVCSTVGATTAALPPPSQFLFDRQAMNTAEVEDLADAEQEVSTLHVSLPDYYSATAQPALAPHAPLQWDYAREEMSEATEDADEGIAAVDPSPRLSTNALLHGEPASKRQSIRTDTPSARAQRDEPVYAKLRQTTFACDAAPRGPGGLLPPPHPAAPPDYPATALSPTRGGRGALLAETQVLVESCVGADALELALAQRHDACEPGALRASATRHALPLLAMHPPYLTICVLGCTELELRKTVQWSAQCRMLRSPVPTPTTDLVLLGSRVLTKKRRTVRTAFDSEDKNQQQQQRPSCHLGALPDGGSGETRDRPDQPGRDGVVAIRYWEMDAVVARTLADVCGIPLSRVLPLKWLQDAASDVQRTCEAAKLQTEPKAVHRSAAHTLSEDGGEDSTCNPWAAADTPLDELGGPLKSDLAAAGTAAAAAAAGSETNAAPSQQRQPFHPLPPFSPDQLPDVSDPKYYIRVRWGSAASWAGSATPAAVQRPRDTSAEGAFVEVRAPRSTKHRGMQESAQRVMGDSARQLASVCAPSLTGKETNNADSAPAVEGASLKTTTSLPVAAGTEADGSRAHVHVQPCKGSSNMEDEQQSYVEALATAERRFKQLVTLFRVPGDDNDTRGSVGAAEQDYQGRSRALEACYFCCVEGEYARVDWAVIRGLIRYSGGRAEKRTADDWQALLQQQQQQPSVSANTAIGDAQIAHQEQNLARALRRSVEYVKLHQKFLRVMRSVEGTGESSYQTRAGVDSGGADPAGTRADADEESAAELARLTAKMQRVSHLCQQAPALYLFPHSFQRATADERGLSVAPDAGMRCKKALPGRAGVGAVSAYKHSHPLQRLPAVTMDYVLACIAVGRCLDPHSCFLFDTSIPSSPDMRLFHHHQRGGGSASSQNIKARPTGPRHGHGATGSIEAEGSGGETEKRPRANTVSAGHGCVGRGAAPLCRPALSNWVLERRYSKTDSVGVCISVLWRLPTSAPAEGEQCWSRVDTLPSPRTAAAAERCLTPDASVVPLLRVLLLGLRNAAEALGGHVMDTFSPSAVTHVVSVDVGGIVSGTLRDAFASDAEEKMGAEAGSSDGSSPFPYWPAEGIECIVRCAARDEVSLVSLDWLAACVEYGVFVEEAAYAPPPELRALVEAEAQRAAVVSAQAARKKQQQRRQPRQPRSRCDFSERGGRLAAPPDVHPAPPSSLASHEARLAFPLEEHRKRVDTWTCASSEAATPHKRWPLQVLGDGAPPGRDNKGREQREECRTPVRRCAPTASATLCDSCVEPCTPPIRKESAPERAAQRLQEPLPPQPLSSPVPPPPQPLSSPNLESSWTDFRARSAGTPPAGYRNRRLQHRSRSLLSASQHNTRSLREQQDADAYVEHLGDLFNFVSPGSTPLPSSARRLREHSTATLAATDAVTPQRLDSPLTECNRSQSRPPMVSTAYGGPQPHSGIALGRDACSTPSSQRTQVLAASPTEEIPKMTAAGTKDSTLGPSDLLSTPRRRTLRGAAAITAALTSSASKITTLSSPDKQRRRIEEVDVAVNDSVADSRTRVPLPGTVHALCAVGSAAPDAGAMPPPLLALPNLLGGSTDLSGDGTANEKAVGLSITHASSEEVDGYEQHLLGGRCTTSLLASQTQDALGEGGERRARGTLNGTAQQNRASKRSRVGGGPQDGSHVRSKLALGAPQLSSPAAVAWTHDVIPDPREEQWQPQDIAVVECVDAEAIDGDVLEPASFVAATAEEYGPTPAAMAETAVGESECKGAAAVLPAGEREEVRCGEDTKAVSSAPCATGAAHGPPVLAPPTTAEAATLLKRKSAQPRSESCTAPRQPSPTPYPPPSSPTPAMDEDGRVGSFAKATEEEQRCGMPCARAASNATPPSPWSRHRPLSLSRRPSRSPPPVPALGPAKPTALAIDIVPRTSAVTSSAVECLRLYVLHDLPHRVARVRRCEEALQLLMRRRRGVEPKPYAGGVSPVKGDGHGSDAHASSGSPSLTTNPQPAPPLSFVARCEDANVLVAHEVNLRESVLLAVVAGCWVVQPGFLECAAAVLDGACWDDGSNSTDLTGGRWPTLQLQSPRHSTFGPAAATASAVCLMRLREALPIYEWTAEALPRALESECPPPNDTVPPVQRALVQQCRLQRQVRERAAVGSITGGSAGQRPATGQLHRRAFEGGSFLLLSRPFLETGAPVGETEGVKADVEDAGSCRTSSRVRAIARILESGGGHVCYCVQVGCTVAYVEKVDEVSETVATSARAALVEEPPLQCCVRASLPCGQWRQLRRRSLALTLSSPVTDAVLYRDLLWLICHQVRREPLETLFVLLDASLLDMDTDNDHGATTVHVTAGSHTAVHRCVSSEARRNGKETGSAEVLTTLASFEDDCASKKRRTEAAERPNGTQPYPTSASAVAAAAAGDVASYRTCTVAAWLSSWLLLSPDDGSRSVAVDEALPCAPCYAPVAAEAMRAHFCACCTAVRTPSTAPGPSNVTGVPFPVPSVEEVCQACAGVDGRAEAESTASAGRGRVRRIEFRSAGWVGACVAAGGAAAMATSTDAWMRAGEAHTLLGVLFLECMPL</sequence>
<feature type="compositionally biased region" description="Pro residues" evidence="2">
    <location>
        <begin position="1801"/>
        <end position="1818"/>
    </location>
</feature>
<evidence type="ECO:0000259" key="3">
    <source>
        <dbReference type="PROSITE" id="PS50172"/>
    </source>
</evidence>
<feature type="region of interest" description="Disordered" evidence="2">
    <location>
        <begin position="1726"/>
        <end position="1761"/>
    </location>
</feature>
<dbReference type="GO" id="GO:0033314">
    <property type="term" value="P:mitotic DNA replication checkpoint signaling"/>
    <property type="evidence" value="ECO:0007669"/>
    <property type="project" value="TreeGrafter"/>
</dbReference>
<dbReference type="Gene3D" id="3.40.50.10190">
    <property type="entry name" value="BRCT domain"/>
    <property type="match status" value="2"/>
</dbReference>
<name>A0A836HGI3_9TRYP</name>
<dbReference type="PROSITE" id="PS50172">
    <property type="entry name" value="BRCT"/>
    <property type="match status" value="1"/>
</dbReference>
<feature type="region of interest" description="Disordered" evidence="2">
    <location>
        <begin position="101"/>
        <end position="126"/>
    </location>
</feature>
<feature type="compositionally biased region" description="Pro residues" evidence="2">
    <location>
        <begin position="2325"/>
        <end position="2337"/>
    </location>
</feature>
<accession>A0A836HGI3</accession>
<feature type="region of interest" description="Disordered" evidence="2">
    <location>
        <begin position="2309"/>
        <end position="2402"/>
    </location>
</feature>
<feature type="compositionally biased region" description="Basic and acidic residues" evidence="2">
    <location>
        <begin position="1674"/>
        <end position="1683"/>
    </location>
</feature>
<feature type="region of interest" description="Disordered" evidence="2">
    <location>
        <begin position="792"/>
        <end position="829"/>
    </location>
</feature>
<dbReference type="EMBL" id="JAFEUZ010000026">
    <property type="protein sequence ID" value="KAG5476425.1"/>
    <property type="molecule type" value="Genomic_DNA"/>
</dbReference>
<dbReference type="KEGG" id="lmat:92514164"/>
<keyword evidence="1" id="KW-0677">Repeat</keyword>
<protein>
    <recommendedName>
        <fullName evidence="3">BRCT domain-containing protein</fullName>
    </recommendedName>
</protein>
<dbReference type="PANTHER" id="PTHR13561">
    <property type="entry name" value="DNA REPLICATION REGULATOR DPB11-RELATED"/>
    <property type="match status" value="1"/>
</dbReference>
<feature type="region of interest" description="Disordered" evidence="2">
    <location>
        <begin position="1246"/>
        <end position="1269"/>
    </location>
</feature>
<feature type="compositionally biased region" description="Polar residues" evidence="2">
    <location>
        <begin position="2314"/>
        <end position="2324"/>
    </location>
</feature>
<feature type="domain" description="BRCT" evidence="3">
    <location>
        <begin position="1530"/>
        <end position="1636"/>
    </location>
</feature>
<evidence type="ECO:0000256" key="2">
    <source>
        <dbReference type="SAM" id="MobiDB-lite"/>
    </source>
</evidence>
<feature type="compositionally biased region" description="Basic and acidic residues" evidence="2">
    <location>
        <begin position="1747"/>
        <end position="1760"/>
    </location>
</feature>
<dbReference type="GO" id="GO:0006270">
    <property type="term" value="P:DNA replication initiation"/>
    <property type="evidence" value="ECO:0007669"/>
    <property type="project" value="TreeGrafter"/>
</dbReference>
<feature type="region of interest" description="Disordered" evidence="2">
    <location>
        <begin position="1788"/>
        <end position="1825"/>
    </location>
</feature>
<proteinExistence type="predicted"/>
<dbReference type="SUPFAM" id="SSF52113">
    <property type="entry name" value="BRCT domain"/>
    <property type="match status" value="3"/>
</dbReference>
<dbReference type="RefSeq" id="XP_067177883.1">
    <property type="nucleotide sequence ID" value="XM_067321652.1"/>
</dbReference>
<feature type="region of interest" description="Disordered" evidence="2">
    <location>
        <begin position="2133"/>
        <end position="2173"/>
    </location>
</feature>
<feature type="region of interest" description="Disordered" evidence="2">
    <location>
        <begin position="1655"/>
        <end position="1700"/>
    </location>
</feature>
<dbReference type="InterPro" id="IPR036420">
    <property type="entry name" value="BRCT_dom_sf"/>
</dbReference>
<feature type="region of interest" description="Disordered" evidence="2">
    <location>
        <begin position="360"/>
        <end position="383"/>
    </location>
</feature>
<feature type="region of interest" description="Disordered" evidence="2">
    <location>
        <begin position="2461"/>
        <end position="2494"/>
    </location>
</feature>
<organism evidence="4 5">
    <name type="scientific">Leishmania martiniquensis</name>
    <dbReference type="NCBI Taxonomy" id="1580590"/>
    <lineage>
        <taxon>Eukaryota</taxon>
        <taxon>Discoba</taxon>
        <taxon>Euglenozoa</taxon>
        <taxon>Kinetoplastea</taxon>
        <taxon>Metakinetoplastina</taxon>
        <taxon>Trypanosomatida</taxon>
        <taxon>Trypanosomatidae</taxon>
        <taxon>Leishmaniinae</taxon>
        <taxon>Leishmania</taxon>
    </lineage>
</organism>
<feature type="region of interest" description="Disordered" evidence="2">
    <location>
        <begin position="35"/>
        <end position="62"/>
    </location>
</feature>
<dbReference type="GeneID" id="92514164"/>
<evidence type="ECO:0000313" key="5">
    <source>
        <dbReference type="Proteomes" id="UP000673552"/>
    </source>
</evidence>
<gene>
    <name evidence="4" type="ORF">LSCM1_04130</name>
</gene>
<feature type="region of interest" description="Disordered" evidence="2">
    <location>
        <begin position="939"/>
        <end position="967"/>
    </location>
</feature>
<keyword evidence="5" id="KW-1185">Reference proteome</keyword>
<reference evidence="4 5" key="1">
    <citation type="submission" date="2021-03" db="EMBL/GenBank/DDBJ databases">
        <title>Leishmania (Mundinia) martiniquensis Genome sequencing and assembly.</title>
        <authorList>
            <person name="Almutairi H."/>
            <person name="Gatherer D."/>
        </authorList>
    </citation>
    <scope>NUCLEOTIDE SEQUENCE [LARGE SCALE GENOMIC DNA]</scope>
    <source>
        <strain evidence="4">LSCM1</strain>
    </source>
</reference>
<feature type="region of interest" description="Disordered" evidence="2">
    <location>
        <begin position="590"/>
        <end position="637"/>
    </location>
</feature>
<feature type="compositionally biased region" description="Basic and acidic residues" evidence="2">
    <location>
        <begin position="41"/>
        <end position="53"/>
    </location>
</feature>
<dbReference type="CDD" id="cd00027">
    <property type="entry name" value="BRCT"/>
    <property type="match status" value="1"/>
</dbReference>
<dbReference type="OrthoDB" id="251770at2759"/>
<feature type="region of interest" description="Disordered" evidence="2">
    <location>
        <begin position="1385"/>
        <end position="1440"/>
    </location>
</feature>
<evidence type="ECO:0000256" key="1">
    <source>
        <dbReference type="ARBA" id="ARBA00022737"/>
    </source>
</evidence>
<dbReference type="GO" id="GO:0007095">
    <property type="term" value="P:mitotic G2 DNA damage checkpoint signaling"/>
    <property type="evidence" value="ECO:0007669"/>
    <property type="project" value="TreeGrafter"/>
</dbReference>
<evidence type="ECO:0000313" key="4">
    <source>
        <dbReference type="EMBL" id="KAG5476425.1"/>
    </source>
</evidence>
<dbReference type="InterPro" id="IPR001357">
    <property type="entry name" value="BRCT_dom"/>
</dbReference>
<feature type="compositionally biased region" description="Basic residues" evidence="2">
    <location>
        <begin position="1659"/>
        <end position="1673"/>
    </location>
</feature>
<dbReference type="PANTHER" id="PTHR13561:SF20">
    <property type="entry name" value="DNA TOPOISOMERASE 2-BINDING PROTEIN 1"/>
    <property type="match status" value="1"/>
</dbReference>
<dbReference type="Proteomes" id="UP000673552">
    <property type="component" value="Chromosome 26"/>
</dbReference>
<comment type="caution">
    <text evidence="4">The sequence shown here is derived from an EMBL/GenBank/DDBJ whole genome shotgun (WGS) entry which is preliminary data.</text>
</comment>
<feature type="compositionally biased region" description="Basic and acidic residues" evidence="2">
    <location>
        <begin position="820"/>
        <end position="829"/>
    </location>
</feature>